<feature type="compositionally biased region" description="Acidic residues" evidence="6">
    <location>
        <begin position="164"/>
        <end position="178"/>
    </location>
</feature>
<dbReference type="eggNOG" id="COG0806">
    <property type="taxonomic scope" value="Bacteria"/>
</dbReference>
<comment type="similarity">
    <text evidence="5">Belongs to the RimM family.</text>
</comment>
<feature type="domain" description="RimM N-terminal" evidence="7">
    <location>
        <begin position="6"/>
        <end position="85"/>
    </location>
</feature>
<dbReference type="GO" id="GO:0006364">
    <property type="term" value="P:rRNA processing"/>
    <property type="evidence" value="ECO:0007669"/>
    <property type="project" value="UniProtKB-UniRule"/>
</dbReference>
<organism evidence="9 10">
    <name type="scientific">Bradyrhizobium oligotrophicum S58</name>
    <dbReference type="NCBI Taxonomy" id="1245469"/>
    <lineage>
        <taxon>Bacteria</taxon>
        <taxon>Pseudomonadati</taxon>
        <taxon>Pseudomonadota</taxon>
        <taxon>Alphaproteobacteria</taxon>
        <taxon>Hyphomicrobiales</taxon>
        <taxon>Nitrobacteraceae</taxon>
        <taxon>Bradyrhizobium</taxon>
    </lineage>
</organism>
<evidence type="ECO:0000256" key="6">
    <source>
        <dbReference type="SAM" id="MobiDB-lite"/>
    </source>
</evidence>
<keyword evidence="4 5" id="KW-0143">Chaperone</keyword>
<dbReference type="Pfam" id="PF01782">
    <property type="entry name" value="RimM"/>
    <property type="match status" value="1"/>
</dbReference>
<accession>M4Z1D7</accession>
<dbReference type="Gene3D" id="2.30.30.240">
    <property type="entry name" value="PRC-barrel domain"/>
    <property type="match status" value="1"/>
</dbReference>
<dbReference type="InterPro" id="IPR002676">
    <property type="entry name" value="RimM_N"/>
</dbReference>
<dbReference type="OrthoDB" id="9788191at2"/>
<dbReference type="AlphaFoldDB" id="M4Z1D7"/>
<dbReference type="GeneID" id="301814395"/>
<dbReference type="Proteomes" id="UP000011841">
    <property type="component" value="Chromosome"/>
</dbReference>
<dbReference type="InterPro" id="IPR011961">
    <property type="entry name" value="RimM"/>
</dbReference>
<feature type="domain" description="Ribosome maturation factor RimM PRC barrel" evidence="8">
    <location>
        <begin position="98"/>
        <end position="164"/>
    </location>
</feature>
<dbReference type="RefSeq" id="WP_015663539.1">
    <property type="nucleotide sequence ID" value="NC_020453.1"/>
</dbReference>
<keyword evidence="1 5" id="KW-0963">Cytoplasm</keyword>
<feature type="compositionally biased region" description="Basic and acidic residues" evidence="6">
    <location>
        <begin position="179"/>
        <end position="193"/>
    </location>
</feature>
<evidence type="ECO:0000256" key="4">
    <source>
        <dbReference type="ARBA" id="ARBA00023186"/>
    </source>
</evidence>
<dbReference type="GO" id="GO:0005840">
    <property type="term" value="C:ribosome"/>
    <property type="evidence" value="ECO:0007669"/>
    <property type="project" value="InterPro"/>
</dbReference>
<protein>
    <recommendedName>
        <fullName evidence="5">Ribosome maturation factor RimM</fullName>
    </recommendedName>
</protein>
<comment type="subunit">
    <text evidence="5">Binds ribosomal protein uS19.</text>
</comment>
<dbReference type="PANTHER" id="PTHR33692">
    <property type="entry name" value="RIBOSOME MATURATION FACTOR RIMM"/>
    <property type="match status" value="1"/>
</dbReference>
<evidence type="ECO:0000259" key="7">
    <source>
        <dbReference type="Pfam" id="PF01782"/>
    </source>
</evidence>
<proteinExistence type="inferred from homology"/>
<feature type="region of interest" description="Disordered" evidence="6">
    <location>
        <begin position="164"/>
        <end position="193"/>
    </location>
</feature>
<dbReference type="PATRIC" id="fig|1245469.3.peg.388"/>
<dbReference type="GO" id="GO:0042274">
    <property type="term" value="P:ribosomal small subunit biogenesis"/>
    <property type="evidence" value="ECO:0007669"/>
    <property type="project" value="UniProtKB-UniRule"/>
</dbReference>
<evidence type="ECO:0000313" key="9">
    <source>
        <dbReference type="EMBL" id="BAM86401.1"/>
    </source>
</evidence>
<dbReference type="InterPro" id="IPR036976">
    <property type="entry name" value="RimM_N_sf"/>
</dbReference>
<dbReference type="Gene3D" id="2.40.30.60">
    <property type="entry name" value="RimM"/>
    <property type="match status" value="1"/>
</dbReference>
<comment type="subcellular location">
    <subcellularLocation>
        <location evidence="5">Cytoplasm</location>
    </subcellularLocation>
</comment>
<dbReference type="GO" id="GO:0043022">
    <property type="term" value="F:ribosome binding"/>
    <property type="evidence" value="ECO:0007669"/>
    <property type="project" value="InterPro"/>
</dbReference>
<keyword evidence="10" id="KW-1185">Reference proteome</keyword>
<dbReference type="InterPro" id="IPR009000">
    <property type="entry name" value="Transl_B-barrel_sf"/>
</dbReference>
<evidence type="ECO:0000256" key="5">
    <source>
        <dbReference type="HAMAP-Rule" id="MF_00014"/>
    </source>
</evidence>
<dbReference type="HOGENOM" id="CLU_077636_0_1_5"/>
<evidence type="ECO:0000256" key="1">
    <source>
        <dbReference type="ARBA" id="ARBA00022490"/>
    </source>
</evidence>
<dbReference type="InterPro" id="IPR056792">
    <property type="entry name" value="PRC_RimM"/>
</dbReference>
<keyword evidence="2 5" id="KW-0690">Ribosome biogenesis</keyword>
<comment type="domain">
    <text evidence="5">The PRC barrel domain binds ribosomal protein uS19.</text>
</comment>
<keyword evidence="3 5" id="KW-0698">rRNA processing</keyword>
<dbReference type="SUPFAM" id="SSF50346">
    <property type="entry name" value="PRC-barrel domain"/>
    <property type="match status" value="1"/>
</dbReference>
<evidence type="ECO:0000259" key="8">
    <source>
        <dbReference type="Pfam" id="PF24986"/>
    </source>
</evidence>
<dbReference type="Pfam" id="PF24986">
    <property type="entry name" value="PRC_RimM"/>
    <property type="match status" value="1"/>
</dbReference>
<dbReference type="InterPro" id="IPR011033">
    <property type="entry name" value="PRC_barrel-like_sf"/>
</dbReference>
<name>M4Z1D7_9BRAD</name>
<dbReference type="GO" id="GO:0005737">
    <property type="term" value="C:cytoplasm"/>
    <property type="evidence" value="ECO:0007669"/>
    <property type="project" value="UniProtKB-SubCell"/>
</dbReference>
<dbReference type="PANTHER" id="PTHR33692:SF1">
    <property type="entry name" value="RIBOSOME MATURATION FACTOR RIMM"/>
    <property type="match status" value="1"/>
</dbReference>
<gene>
    <name evidence="5 9" type="primary">rimM</name>
    <name evidence="9" type="ORF">S58_03850</name>
</gene>
<dbReference type="NCBIfam" id="TIGR02273">
    <property type="entry name" value="16S_RimM"/>
    <property type="match status" value="1"/>
</dbReference>
<sequence length="193" mass="20635">MSKLICVARIGAAHGVRGEVRLWTFTEDPLAVLHYGPLATKDGARSFEVAKAREAKDHLVATIKGVTDRNAAERLNGLELYVSRDRLPATDDDEYYHADLIGLAAETTAGVPLGRVLAIHNFGAGDIIEIAPPSGSTLLLPFTNAVVPTVDLAGGRVIIELPAEVEADDESASDENEIEPAHSARRPHESNDP</sequence>
<dbReference type="SUPFAM" id="SSF50447">
    <property type="entry name" value="Translation proteins"/>
    <property type="match status" value="1"/>
</dbReference>
<dbReference type="STRING" id="1245469.S58_03850"/>
<evidence type="ECO:0000313" key="10">
    <source>
        <dbReference type="Proteomes" id="UP000011841"/>
    </source>
</evidence>
<reference evidence="9 10" key="1">
    <citation type="journal article" date="2013" name="Appl. Environ. Microbiol.">
        <title>Genome analysis suggests that the soil oligotrophic bacterium Agromonas oligotrophica (Bradyrhizobium oligotrophicum) is a nitrogen-fixing symbiont of Aeschynomene indica.</title>
        <authorList>
            <person name="Okubo T."/>
            <person name="Fukushima S."/>
            <person name="Itakura M."/>
            <person name="Oshima K."/>
            <person name="Longtonglang A."/>
            <person name="Teaumroong N."/>
            <person name="Mitsui H."/>
            <person name="Hattori M."/>
            <person name="Hattori R."/>
            <person name="Hattori T."/>
            <person name="Minamisawa K."/>
        </authorList>
    </citation>
    <scope>NUCLEOTIDE SEQUENCE [LARGE SCALE GENOMIC DNA]</scope>
    <source>
        <strain evidence="9 10">S58</strain>
    </source>
</reference>
<dbReference type="HAMAP" id="MF_00014">
    <property type="entry name" value="Ribosome_mat_RimM"/>
    <property type="match status" value="1"/>
</dbReference>
<evidence type="ECO:0000256" key="2">
    <source>
        <dbReference type="ARBA" id="ARBA00022517"/>
    </source>
</evidence>
<evidence type="ECO:0000256" key="3">
    <source>
        <dbReference type="ARBA" id="ARBA00022552"/>
    </source>
</evidence>
<dbReference type="KEGG" id="aol:S58_03850"/>
<dbReference type="EMBL" id="AP012603">
    <property type="protein sequence ID" value="BAM86401.1"/>
    <property type="molecule type" value="Genomic_DNA"/>
</dbReference>
<comment type="function">
    <text evidence="5">An accessory protein needed during the final step in the assembly of 30S ribosomal subunit, possibly for assembly of the head region. Essential for efficient processing of 16S rRNA. May be needed both before and after RbfA during the maturation of 16S rRNA. It has affinity for free ribosomal 30S subunits but not for 70S ribosomes.</text>
</comment>